<dbReference type="Proteomes" id="UP000789342">
    <property type="component" value="Unassembled WGS sequence"/>
</dbReference>
<evidence type="ECO:0000313" key="1">
    <source>
        <dbReference type="EMBL" id="CAG8781975.1"/>
    </source>
</evidence>
<proteinExistence type="predicted"/>
<dbReference type="EMBL" id="CAJVPV010053466">
    <property type="protein sequence ID" value="CAG8781975.1"/>
    <property type="molecule type" value="Genomic_DNA"/>
</dbReference>
<evidence type="ECO:0000313" key="2">
    <source>
        <dbReference type="Proteomes" id="UP000789342"/>
    </source>
</evidence>
<protein>
    <submittedName>
        <fullName evidence="1">18151_t:CDS:1</fullName>
    </submittedName>
</protein>
<keyword evidence="2" id="KW-1185">Reference proteome</keyword>
<sequence>MTVVELISALDSLSIAEPSIDNLTANEYIEIDNNLVSAELFTDDELIEEILLVEGVLHPTQVDMEDLSEEEEASISVKVGREALVTARKFLEQREFITE</sequence>
<dbReference type="AlphaFoldDB" id="A0A9N9JJQ7"/>
<feature type="non-terminal residue" evidence="1">
    <location>
        <position position="99"/>
    </location>
</feature>
<dbReference type="OrthoDB" id="10486036at2759"/>
<gene>
    <name evidence="1" type="ORF">AMORRO_LOCUS17397</name>
</gene>
<accession>A0A9N9JJQ7</accession>
<reference evidence="1" key="1">
    <citation type="submission" date="2021-06" db="EMBL/GenBank/DDBJ databases">
        <authorList>
            <person name="Kallberg Y."/>
            <person name="Tangrot J."/>
            <person name="Rosling A."/>
        </authorList>
    </citation>
    <scope>NUCLEOTIDE SEQUENCE</scope>
    <source>
        <strain evidence="1">CL551</strain>
    </source>
</reference>
<organism evidence="1 2">
    <name type="scientific">Acaulospora morrowiae</name>
    <dbReference type="NCBI Taxonomy" id="94023"/>
    <lineage>
        <taxon>Eukaryota</taxon>
        <taxon>Fungi</taxon>
        <taxon>Fungi incertae sedis</taxon>
        <taxon>Mucoromycota</taxon>
        <taxon>Glomeromycotina</taxon>
        <taxon>Glomeromycetes</taxon>
        <taxon>Diversisporales</taxon>
        <taxon>Acaulosporaceae</taxon>
        <taxon>Acaulospora</taxon>
    </lineage>
</organism>
<comment type="caution">
    <text evidence="1">The sequence shown here is derived from an EMBL/GenBank/DDBJ whole genome shotgun (WGS) entry which is preliminary data.</text>
</comment>
<name>A0A9N9JJQ7_9GLOM</name>